<keyword evidence="5 8" id="KW-1133">Transmembrane helix</keyword>
<keyword evidence="6 8" id="KW-0472">Membrane</keyword>
<dbReference type="Gene3D" id="1.20.144.10">
    <property type="entry name" value="Phosphatidic acid phosphatase type 2/haloperoxidase"/>
    <property type="match status" value="1"/>
</dbReference>
<feature type="transmembrane region" description="Helical" evidence="8">
    <location>
        <begin position="301"/>
        <end position="318"/>
    </location>
</feature>
<dbReference type="CDD" id="cd03388">
    <property type="entry name" value="PAP2_SPPase1"/>
    <property type="match status" value="1"/>
</dbReference>
<evidence type="ECO:0000259" key="9">
    <source>
        <dbReference type="SMART" id="SM00014"/>
    </source>
</evidence>
<dbReference type="PANTHER" id="PTHR14969">
    <property type="entry name" value="SPHINGOSINE-1-PHOSPHATE PHOSPHOHYDROLASE"/>
    <property type="match status" value="1"/>
</dbReference>
<dbReference type="SUPFAM" id="SSF48317">
    <property type="entry name" value="Acid phosphatase/Vanadium-dependent haloperoxidase"/>
    <property type="match status" value="1"/>
</dbReference>
<keyword evidence="2 8" id="KW-0812">Transmembrane</keyword>
<evidence type="ECO:0000256" key="7">
    <source>
        <dbReference type="ARBA" id="ARBA00038324"/>
    </source>
</evidence>
<feature type="transmembrane region" description="Helical" evidence="8">
    <location>
        <begin position="241"/>
        <end position="259"/>
    </location>
</feature>
<sequence length="459" mass="52109">MESVRNVYIWLKSAELVADFQKYCGIKLKSVSRESESRKNVCTSVLERENGVILTNGNVHKGTNGYIKPHATNGIEHKNGFVKRNICTEEIRTKNGFCTQVNGVVQNGSVQSELSSENTQYINHITERKSDYDVKNKFYYLLFLFGASLGNELFYLTFFPFLIWNVDCTLLRRMAFVWHLAMWLGQAAKDVICWPRPASPPVVKMEHRYGLEYGMPSTHSLVGAVIPFCLLFIGSEVYKCSLLAGLPIAFTWAILVGGSRMYLGMHTALDVLAGYLCACVLIPLVLPWVATLDHLQVTHPLAPLVTTLIYLCLCWVYPKQKVWNTARADTANVHGICGGVATGAWLNYQLGWLTYTQELIPYELQPLTSDWLLYSLLRTLVGVVILVGIRGIFKPLSIKFLCRLYKINEKKIDEHRKYGSEVPQKFITYYMVSIGGSFLVPLLFHYLGIGRSTYYRELY</sequence>
<keyword evidence="11" id="KW-1185">Reference proteome</keyword>
<organism evidence="10 11">
    <name type="scientific">Pinctada imbricata</name>
    <name type="common">Atlantic pearl-oyster</name>
    <name type="synonym">Pinctada martensii</name>
    <dbReference type="NCBI Taxonomy" id="66713"/>
    <lineage>
        <taxon>Eukaryota</taxon>
        <taxon>Metazoa</taxon>
        <taxon>Spiralia</taxon>
        <taxon>Lophotrochozoa</taxon>
        <taxon>Mollusca</taxon>
        <taxon>Bivalvia</taxon>
        <taxon>Autobranchia</taxon>
        <taxon>Pteriomorphia</taxon>
        <taxon>Pterioida</taxon>
        <taxon>Pterioidea</taxon>
        <taxon>Pteriidae</taxon>
        <taxon>Pinctada</taxon>
    </lineage>
</organism>
<dbReference type="PANTHER" id="PTHR14969:SF28">
    <property type="entry name" value="DIHYDROSPHINGOSINE 1-PHOSPHATE PHOSPHATASE LCB3-RELATED"/>
    <property type="match status" value="1"/>
</dbReference>
<name>A0AA88XVB8_PINIB</name>
<keyword evidence="3" id="KW-0378">Hydrolase</keyword>
<feature type="transmembrane region" description="Helical" evidence="8">
    <location>
        <begin position="330"/>
        <end position="351"/>
    </location>
</feature>
<accession>A0AA88XVB8</accession>
<feature type="transmembrane region" description="Helical" evidence="8">
    <location>
        <begin position="271"/>
        <end position="289"/>
    </location>
</feature>
<dbReference type="Pfam" id="PF01569">
    <property type="entry name" value="PAP2"/>
    <property type="match status" value="1"/>
</dbReference>
<keyword evidence="4" id="KW-0256">Endoplasmic reticulum</keyword>
<comment type="caution">
    <text evidence="10">The sequence shown here is derived from an EMBL/GenBank/DDBJ whole genome shotgun (WGS) entry which is preliminary data.</text>
</comment>
<evidence type="ECO:0000256" key="6">
    <source>
        <dbReference type="ARBA" id="ARBA00023136"/>
    </source>
</evidence>
<evidence type="ECO:0000256" key="2">
    <source>
        <dbReference type="ARBA" id="ARBA00022692"/>
    </source>
</evidence>
<dbReference type="InterPro" id="IPR000326">
    <property type="entry name" value="PAP2/HPO"/>
</dbReference>
<dbReference type="AlphaFoldDB" id="A0AA88XVB8"/>
<feature type="domain" description="Phosphatidic acid phosphatase type 2/haloperoxidase" evidence="9">
    <location>
        <begin position="169"/>
        <end position="286"/>
    </location>
</feature>
<dbReference type="GO" id="GO:0006670">
    <property type="term" value="P:sphingosine metabolic process"/>
    <property type="evidence" value="ECO:0007669"/>
    <property type="project" value="TreeGrafter"/>
</dbReference>
<dbReference type="InterPro" id="IPR036938">
    <property type="entry name" value="PAP2/HPO_sf"/>
</dbReference>
<evidence type="ECO:0000256" key="8">
    <source>
        <dbReference type="SAM" id="Phobius"/>
    </source>
</evidence>
<evidence type="ECO:0000256" key="1">
    <source>
        <dbReference type="ARBA" id="ARBA00004477"/>
    </source>
</evidence>
<evidence type="ECO:0000313" key="10">
    <source>
        <dbReference type="EMBL" id="KAK3092512.1"/>
    </source>
</evidence>
<evidence type="ECO:0000256" key="3">
    <source>
        <dbReference type="ARBA" id="ARBA00022801"/>
    </source>
</evidence>
<dbReference type="GO" id="GO:0042392">
    <property type="term" value="F:sphingosine-1-phosphate phosphatase activity"/>
    <property type="evidence" value="ECO:0007669"/>
    <property type="project" value="TreeGrafter"/>
</dbReference>
<evidence type="ECO:0000313" key="11">
    <source>
        <dbReference type="Proteomes" id="UP001186944"/>
    </source>
</evidence>
<protein>
    <recommendedName>
        <fullName evidence="9">Phosphatidic acid phosphatase type 2/haloperoxidase domain-containing protein</fullName>
    </recommendedName>
</protein>
<reference evidence="10" key="1">
    <citation type="submission" date="2019-08" db="EMBL/GenBank/DDBJ databases">
        <title>The improved chromosome-level genome for the pearl oyster Pinctada fucata martensii using PacBio sequencing and Hi-C.</title>
        <authorList>
            <person name="Zheng Z."/>
        </authorList>
    </citation>
    <scope>NUCLEOTIDE SEQUENCE</scope>
    <source>
        <strain evidence="10">ZZ-2019</strain>
        <tissue evidence="10">Adductor muscle</tissue>
    </source>
</reference>
<dbReference type="GO" id="GO:0005789">
    <property type="term" value="C:endoplasmic reticulum membrane"/>
    <property type="evidence" value="ECO:0007669"/>
    <property type="project" value="UniProtKB-SubCell"/>
</dbReference>
<evidence type="ECO:0000256" key="5">
    <source>
        <dbReference type="ARBA" id="ARBA00022989"/>
    </source>
</evidence>
<feature type="transmembrane region" description="Helical" evidence="8">
    <location>
        <begin position="371"/>
        <end position="393"/>
    </location>
</feature>
<comment type="similarity">
    <text evidence="7">Belongs to the type 2 lipid phosphate phosphatase family.</text>
</comment>
<proteinExistence type="inferred from homology"/>
<dbReference type="SMART" id="SM00014">
    <property type="entry name" value="acidPPc"/>
    <property type="match status" value="1"/>
</dbReference>
<feature type="transmembrane region" description="Helical" evidence="8">
    <location>
        <begin position="426"/>
        <end position="449"/>
    </location>
</feature>
<comment type="subcellular location">
    <subcellularLocation>
        <location evidence="1">Endoplasmic reticulum membrane</location>
        <topology evidence="1">Multi-pass membrane protein</topology>
    </subcellularLocation>
</comment>
<dbReference type="Proteomes" id="UP001186944">
    <property type="component" value="Unassembled WGS sequence"/>
</dbReference>
<gene>
    <name evidence="10" type="ORF">FSP39_003831</name>
</gene>
<evidence type="ECO:0000256" key="4">
    <source>
        <dbReference type="ARBA" id="ARBA00022824"/>
    </source>
</evidence>
<feature type="transmembrane region" description="Helical" evidence="8">
    <location>
        <begin position="138"/>
        <end position="163"/>
    </location>
</feature>
<dbReference type="EMBL" id="VSWD01000009">
    <property type="protein sequence ID" value="KAK3092512.1"/>
    <property type="molecule type" value="Genomic_DNA"/>
</dbReference>